<keyword evidence="18" id="KW-1185">Reference proteome</keyword>
<reference evidence="17 18" key="1">
    <citation type="journal article" date="2019" name="J. Hered.">
        <title>An Improved Genome Assembly for Drosophila navojoa, the Basal Species in the mojavensis Cluster.</title>
        <authorList>
            <person name="Vanderlinde T."/>
            <person name="Dupim E.G."/>
            <person name="Nazario-Yepiz N.O."/>
            <person name="Carvalho A.B."/>
        </authorList>
    </citation>
    <scope>NUCLEOTIDE SEQUENCE [LARGE SCALE GENOMIC DNA]</scope>
    <source>
        <strain evidence="17">Navoj_Jal97</strain>
        <tissue evidence="17">Whole organism</tissue>
    </source>
</reference>
<evidence type="ECO:0000256" key="9">
    <source>
        <dbReference type="ARBA" id="ARBA00023098"/>
    </source>
</evidence>
<proteinExistence type="inferred from homology"/>
<dbReference type="Proteomes" id="UP000295192">
    <property type="component" value="Unassembled WGS sequence"/>
</dbReference>
<dbReference type="Gene3D" id="1.20.140.10">
    <property type="entry name" value="Butyryl-CoA Dehydrogenase, subunit A, domain 3"/>
    <property type="match status" value="2"/>
</dbReference>
<keyword evidence="10" id="KW-0576">Peroxisome</keyword>
<dbReference type="OMA" id="ANLCNIY"/>
<dbReference type="PANTHER" id="PTHR10909:SF250">
    <property type="entry name" value="PEROXISOMAL ACYL-COENZYME A OXIDASE 1"/>
    <property type="match status" value="1"/>
</dbReference>
<evidence type="ECO:0000313" key="17">
    <source>
        <dbReference type="EMBL" id="TDG51491.1"/>
    </source>
</evidence>
<evidence type="ECO:0000256" key="10">
    <source>
        <dbReference type="ARBA" id="ARBA00023140"/>
    </source>
</evidence>
<dbReference type="FunFam" id="1.20.140.10:FF:000005">
    <property type="entry name" value="Acyl-coenzyme A oxidase"/>
    <property type="match status" value="1"/>
</dbReference>
<keyword evidence="8" id="KW-0560">Oxidoreductase</keyword>
<evidence type="ECO:0000256" key="5">
    <source>
        <dbReference type="ARBA" id="ARBA00022630"/>
    </source>
</evidence>
<evidence type="ECO:0000256" key="12">
    <source>
        <dbReference type="PIRSR" id="PIRSR000168-1"/>
    </source>
</evidence>
<feature type="binding site" evidence="13">
    <location>
        <position position="158"/>
    </location>
    <ligand>
        <name>FAD</name>
        <dbReference type="ChEBI" id="CHEBI:57692"/>
    </ligand>
</feature>
<evidence type="ECO:0000256" key="4">
    <source>
        <dbReference type="ARBA" id="ARBA00006288"/>
    </source>
</evidence>
<dbReference type="SUPFAM" id="SSF47203">
    <property type="entry name" value="Acyl-CoA dehydrogenase C-terminal domain-like"/>
    <property type="match status" value="2"/>
</dbReference>
<feature type="active site" description="Proton acceptor" evidence="12">
    <location>
        <position position="440"/>
    </location>
</feature>
<dbReference type="GO" id="GO:0003997">
    <property type="term" value="F:acyl-CoA oxidase activity"/>
    <property type="evidence" value="ECO:0007669"/>
    <property type="project" value="InterPro"/>
</dbReference>
<organism evidence="17 18">
    <name type="scientific">Drosophila navojoa</name>
    <name type="common">Fruit fly</name>
    <dbReference type="NCBI Taxonomy" id="7232"/>
    <lineage>
        <taxon>Eukaryota</taxon>
        <taxon>Metazoa</taxon>
        <taxon>Ecdysozoa</taxon>
        <taxon>Arthropoda</taxon>
        <taxon>Hexapoda</taxon>
        <taxon>Insecta</taxon>
        <taxon>Pterygota</taxon>
        <taxon>Neoptera</taxon>
        <taxon>Endopterygota</taxon>
        <taxon>Diptera</taxon>
        <taxon>Brachycera</taxon>
        <taxon>Muscomorpha</taxon>
        <taxon>Ephydroidea</taxon>
        <taxon>Drosophilidae</taxon>
        <taxon>Drosophila</taxon>
    </lineage>
</organism>
<evidence type="ECO:0000256" key="7">
    <source>
        <dbReference type="ARBA" id="ARBA00022832"/>
    </source>
</evidence>
<dbReference type="InterPro" id="IPR002655">
    <property type="entry name" value="Acyl-CoA_oxidase_C"/>
</dbReference>
<dbReference type="SUPFAM" id="SSF56645">
    <property type="entry name" value="Acyl-CoA dehydrogenase NM domain-like"/>
    <property type="match status" value="1"/>
</dbReference>
<evidence type="ECO:0000256" key="13">
    <source>
        <dbReference type="PIRSR" id="PIRSR000168-2"/>
    </source>
</evidence>
<evidence type="ECO:0000259" key="14">
    <source>
        <dbReference type="Pfam" id="PF01756"/>
    </source>
</evidence>
<dbReference type="GO" id="GO:0071949">
    <property type="term" value="F:FAD binding"/>
    <property type="evidence" value="ECO:0007669"/>
    <property type="project" value="InterPro"/>
</dbReference>
<comment type="subcellular location">
    <subcellularLocation>
        <location evidence="2">Peroxisome</location>
    </subcellularLocation>
</comment>
<dbReference type="OrthoDB" id="538336at2759"/>
<dbReference type="InterPro" id="IPR009100">
    <property type="entry name" value="AcylCoA_DH/oxidase_NM_dom_sf"/>
</dbReference>
<feature type="domain" description="Acyl-CoA oxidase C-terminal" evidence="14">
    <location>
        <begin position="490"/>
        <end position="673"/>
    </location>
</feature>
<protein>
    <recommendedName>
        <fullName evidence="11">Acyl-coenzyme A oxidase</fullName>
    </recommendedName>
</protein>
<dbReference type="GO" id="GO:0033540">
    <property type="term" value="P:fatty acid beta-oxidation using acyl-CoA oxidase"/>
    <property type="evidence" value="ECO:0007669"/>
    <property type="project" value="TreeGrafter"/>
</dbReference>
<dbReference type="GO" id="GO:0055088">
    <property type="term" value="P:lipid homeostasis"/>
    <property type="evidence" value="ECO:0007669"/>
    <property type="project" value="TreeGrafter"/>
</dbReference>
<dbReference type="EMBL" id="LSRL02000008">
    <property type="protein sequence ID" value="TDG51491.1"/>
    <property type="molecule type" value="Genomic_DNA"/>
</dbReference>
<feature type="domain" description="Acyl-coenzyme A oxidase N-terminal" evidence="15">
    <location>
        <begin position="26"/>
        <end position="151"/>
    </location>
</feature>
<feature type="binding site" evidence="13">
    <location>
        <position position="197"/>
    </location>
    <ligand>
        <name>FAD</name>
        <dbReference type="ChEBI" id="CHEBI:57692"/>
    </ligand>
</feature>
<comment type="caution">
    <text evidence="17">The sequence shown here is derived from an EMBL/GenBank/DDBJ whole genome shotgun (WGS) entry which is preliminary data.</text>
</comment>
<dbReference type="Pfam" id="PF14749">
    <property type="entry name" value="Acyl-CoA_ox_N"/>
    <property type="match status" value="1"/>
</dbReference>
<evidence type="ECO:0000256" key="8">
    <source>
        <dbReference type="ARBA" id="ARBA00023002"/>
    </source>
</evidence>
<evidence type="ECO:0000256" key="3">
    <source>
        <dbReference type="ARBA" id="ARBA00004846"/>
    </source>
</evidence>
<dbReference type="InterPro" id="IPR036250">
    <property type="entry name" value="AcylCo_DH-like_C"/>
</dbReference>
<dbReference type="Pfam" id="PF01756">
    <property type="entry name" value="ACOX"/>
    <property type="match status" value="1"/>
</dbReference>
<accession>A0A484BUQ3</accession>
<sequence length="676" mass="75867">MSSKNIIPKTVNPDLQKEREGASFSSEEFAVWWAGGKEKLELNRTVREYMYKDFDYDESQQLYYKSHEDMCEFAVKSSIGAAKKLRQLQARRNPGGNEYWPTLFDEPELWSLHQAGNPFNVMYMVVVDALRTQCTPEQYTEFGVRVERFEVTATYAQTELGHSSHLRGLETRAEFDRLTDEFVLNTPSISAYKWWPGGLGQCSNHAIVMAQLYIDGELKGLHMFYVQLREEHTHEPRLGVHIGELGKKMGFLGVNNGFLGMKNVRIPRTRMLMRHAQVHRDGTYVKSPVDSLTYFAMLSTRCIVVRNSAVALASAVTIATRFSAVRRQSPIDTSLPEPQILDHVTQQLKVFPEIAASLAYRLAYNYLREFFNDTSKDINQGNYNRLPELHSLSCALKVMSTSDSAAGIERLRLACGGLGYLASANLCNIYVNTVAACTYEGENTVLLLQVGRFLMKSWRAAQSGAPLAVTASYLAEVQRNTEFGLWSGSWENLVKAMQFAAANKTRLAFKSLSNRIDKGETERMASSHTGIELTQAAQLHARAFVLHNFLVEVKGPKSKARSPALNRVLEDLLELYFVNVALNNMSDILRVVNLTDEDLNMLQARLGAALAKLRPNAVAIVDGFDFGDAQLNSTLGSHDGNMIERVFDAALKAPMNRKSVPKSFHEHLGPFMKSNI</sequence>
<dbReference type="InterPro" id="IPR055060">
    <property type="entry name" value="ACOX_C_alpha1"/>
</dbReference>
<dbReference type="GO" id="GO:0005504">
    <property type="term" value="F:fatty acid binding"/>
    <property type="evidence" value="ECO:0007669"/>
    <property type="project" value="TreeGrafter"/>
</dbReference>
<dbReference type="Pfam" id="PF22924">
    <property type="entry name" value="ACOX_C_alpha1"/>
    <property type="match status" value="1"/>
</dbReference>
<dbReference type="AlphaFoldDB" id="A0A484BUQ3"/>
<dbReference type="PANTHER" id="PTHR10909">
    <property type="entry name" value="ELECTRON TRANSPORT OXIDOREDUCTASE"/>
    <property type="match status" value="1"/>
</dbReference>
<dbReference type="Gene3D" id="2.40.110.10">
    <property type="entry name" value="Butyryl-CoA Dehydrogenase, subunit A, domain 2"/>
    <property type="match status" value="1"/>
</dbReference>
<evidence type="ECO:0000256" key="1">
    <source>
        <dbReference type="ARBA" id="ARBA00001974"/>
    </source>
</evidence>
<dbReference type="InterPro" id="IPR046373">
    <property type="entry name" value="Acyl-CoA_Oxase/DH_mid-dom_sf"/>
</dbReference>
<feature type="domain" description="Acyl-CoA oxidase C-alpha1" evidence="16">
    <location>
        <begin position="294"/>
        <end position="455"/>
    </location>
</feature>
<dbReference type="InterPro" id="IPR012258">
    <property type="entry name" value="Acyl-CoA_oxidase"/>
</dbReference>
<dbReference type="FunFam" id="2.40.110.10:FF:000003">
    <property type="entry name" value="Acyl-coenzyme A oxidase"/>
    <property type="match status" value="1"/>
</dbReference>
<evidence type="ECO:0000259" key="16">
    <source>
        <dbReference type="Pfam" id="PF22924"/>
    </source>
</evidence>
<keyword evidence="7" id="KW-0276">Fatty acid metabolism</keyword>
<keyword evidence="6 11" id="KW-0274">FAD</keyword>
<name>A0A484BUQ3_DRONA</name>
<keyword evidence="5 11" id="KW-0285">Flavoprotein</keyword>
<keyword evidence="9" id="KW-0443">Lipid metabolism</keyword>
<evidence type="ECO:0000313" key="18">
    <source>
        <dbReference type="Proteomes" id="UP000295192"/>
    </source>
</evidence>
<dbReference type="InterPro" id="IPR029320">
    <property type="entry name" value="Acyl-CoA_ox_N"/>
</dbReference>
<dbReference type="InterPro" id="IPR037069">
    <property type="entry name" value="AcylCoA_DH/ox_N_sf"/>
</dbReference>
<dbReference type="STRING" id="7232.A0A484BUQ3"/>
<dbReference type="Gene3D" id="1.10.540.10">
    <property type="entry name" value="Acyl-CoA dehydrogenase/oxidase, N-terminal domain"/>
    <property type="match status" value="1"/>
</dbReference>
<evidence type="ECO:0000259" key="15">
    <source>
        <dbReference type="Pfam" id="PF14749"/>
    </source>
</evidence>
<dbReference type="PIRSF" id="PIRSF000168">
    <property type="entry name" value="Acyl-CoA_oxidase"/>
    <property type="match status" value="1"/>
</dbReference>
<evidence type="ECO:0000256" key="2">
    <source>
        <dbReference type="ARBA" id="ARBA00004275"/>
    </source>
</evidence>
<evidence type="ECO:0000256" key="11">
    <source>
        <dbReference type="PIRNR" id="PIRNR000168"/>
    </source>
</evidence>
<comment type="similarity">
    <text evidence="4 11">Belongs to the acyl-CoA oxidase family.</text>
</comment>
<evidence type="ECO:0000256" key="6">
    <source>
        <dbReference type="ARBA" id="ARBA00022827"/>
    </source>
</evidence>
<comment type="pathway">
    <text evidence="3">Lipid metabolism; peroxisomal fatty acid beta-oxidation.</text>
</comment>
<comment type="cofactor">
    <cofactor evidence="1">
        <name>FAD</name>
        <dbReference type="ChEBI" id="CHEBI:57692"/>
    </cofactor>
</comment>
<dbReference type="GO" id="GO:0005777">
    <property type="term" value="C:peroxisome"/>
    <property type="evidence" value="ECO:0007669"/>
    <property type="project" value="UniProtKB-SubCell"/>
</dbReference>
<gene>
    <name evidence="17" type="ORF">AWZ03_001951</name>
</gene>
<dbReference type="KEGG" id="dnv:108654925"/>
<dbReference type="FunFam" id="1.20.140.10:FF:000013">
    <property type="entry name" value="Acyl-coenzyme A oxidase"/>
    <property type="match status" value="1"/>
</dbReference>